<evidence type="ECO:0000256" key="10">
    <source>
        <dbReference type="ARBA" id="ARBA00025598"/>
    </source>
</evidence>
<name>M5E619_9GAMM</name>
<dbReference type="FunFam" id="1.10.220.30:FF:000004">
    <property type="entry name" value="Flagellar motor switch protein FliG"/>
    <property type="match status" value="1"/>
</dbReference>
<dbReference type="GeneID" id="79177302"/>
<dbReference type="GO" id="GO:0005886">
    <property type="term" value="C:plasma membrane"/>
    <property type="evidence" value="ECO:0007669"/>
    <property type="project" value="UniProtKB-SubCell"/>
</dbReference>
<comment type="subcellular location">
    <subcellularLocation>
        <location evidence="1 11">Bacterial flagellum basal body</location>
    </subcellularLocation>
    <subcellularLocation>
        <location evidence="2 11">Cell inner membrane</location>
        <topology evidence="2 11">Peripheral membrane protein</topology>
        <orientation evidence="2 11">Cytoplasmic side</orientation>
    </subcellularLocation>
</comment>
<evidence type="ECO:0000256" key="8">
    <source>
        <dbReference type="ARBA" id="ARBA00023136"/>
    </source>
</evidence>
<dbReference type="KEGG" id="tol:TOL_2516"/>
<dbReference type="RefSeq" id="WP_015487633.1">
    <property type="nucleotide sequence ID" value="NC_020888.1"/>
</dbReference>
<evidence type="ECO:0000256" key="7">
    <source>
        <dbReference type="ARBA" id="ARBA00022779"/>
    </source>
</evidence>
<feature type="domain" description="Flagellar motor switch protein FliG C-terminal" evidence="12">
    <location>
        <begin position="221"/>
        <end position="328"/>
    </location>
</feature>
<proteinExistence type="inferred from homology"/>
<dbReference type="eggNOG" id="COG1536">
    <property type="taxonomic scope" value="Bacteria"/>
</dbReference>
<dbReference type="Pfam" id="PF14841">
    <property type="entry name" value="FliG_M"/>
    <property type="match status" value="1"/>
</dbReference>
<dbReference type="SUPFAM" id="SSF48029">
    <property type="entry name" value="FliG"/>
    <property type="match status" value="2"/>
</dbReference>
<evidence type="ECO:0000256" key="9">
    <source>
        <dbReference type="ARBA" id="ARBA00023143"/>
    </source>
</evidence>
<reference evidence="15 16" key="1">
    <citation type="journal article" date="2013" name="Genome Announc.">
        <title>Genome Sequence of Thalassolituus oleivorans MIL-1 (DSM 14913T).</title>
        <authorList>
            <person name="Golyshin P.N."/>
            <person name="Werner J."/>
            <person name="Chernikova T.N."/>
            <person name="Tran H."/>
            <person name="Ferrer M."/>
            <person name="Yakimov M.M."/>
            <person name="Teeling H."/>
            <person name="Golyshina O.V."/>
        </authorList>
    </citation>
    <scope>NUCLEOTIDE SEQUENCE [LARGE SCALE GENOMIC DNA]</scope>
    <source>
        <strain evidence="15 16">MIL-1</strain>
    </source>
</reference>
<dbReference type="PATRIC" id="fig|1298593.3.peg.2425"/>
<comment type="function">
    <text evidence="10 11">FliG is one of three proteins (FliG, FliN, FliM) that forms the rotor-mounted switch complex (C ring), located at the base of the basal body. This complex interacts with the CheY and CheZ chemotaxis proteins, in addition to contacting components of the motor that determine the direction of flagellar rotation.</text>
</comment>
<evidence type="ECO:0000256" key="5">
    <source>
        <dbReference type="ARBA" id="ARBA00022475"/>
    </source>
</evidence>
<dbReference type="PRINTS" id="PR00954">
    <property type="entry name" value="FLGMOTORFLIG"/>
</dbReference>
<dbReference type="InterPro" id="IPR032779">
    <property type="entry name" value="FliG_M"/>
</dbReference>
<evidence type="ECO:0000256" key="11">
    <source>
        <dbReference type="PIRNR" id="PIRNR003161"/>
    </source>
</evidence>
<evidence type="ECO:0000256" key="2">
    <source>
        <dbReference type="ARBA" id="ARBA00004515"/>
    </source>
</evidence>
<keyword evidence="8 11" id="KW-0472">Membrane</keyword>
<dbReference type="FunFam" id="1.10.220.30:FF:000001">
    <property type="entry name" value="Flagellar motor switch protein FliG"/>
    <property type="match status" value="1"/>
</dbReference>
<accession>M5E619</accession>
<evidence type="ECO:0000256" key="4">
    <source>
        <dbReference type="ARBA" id="ARBA00021870"/>
    </source>
</evidence>
<dbReference type="GO" id="GO:0003774">
    <property type="term" value="F:cytoskeletal motor activity"/>
    <property type="evidence" value="ECO:0007669"/>
    <property type="project" value="InterPro"/>
</dbReference>
<evidence type="ECO:0000313" key="15">
    <source>
        <dbReference type="EMBL" id="CCU72915.1"/>
    </source>
</evidence>
<keyword evidence="6 11" id="KW-0145">Chemotaxis</keyword>
<dbReference type="AlphaFoldDB" id="M5E619"/>
<protein>
    <recommendedName>
        <fullName evidence="4 11">Flagellar motor switch protein FliG</fullName>
    </recommendedName>
</protein>
<dbReference type="EMBL" id="HF680312">
    <property type="protein sequence ID" value="CCU72915.1"/>
    <property type="molecule type" value="Genomic_DNA"/>
</dbReference>
<dbReference type="InterPro" id="IPR028263">
    <property type="entry name" value="FliG_N"/>
</dbReference>
<keyword evidence="11" id="KW-0997">Cell inner membrane</keyword>
<dbReference type="GO" id="GO:0071973">
    <property type="term" value="P:bacterial-type flagellum-dependent cell motility"/>
    <property type="evidence" value="ECO:0007669"/>
    <property type="project" value="InterPro"/>
</dbReference>
<dbReference type="HOGENOM" id="CLU_047835_2_0_6"/>
<evidence type="ECO:0000259" key="12">
    <source>
        <dbReference type="Pfam" id="PF01706"/>
    </source>
</evidence>
<keyword evidence="15" id="KW-0969">Cilium</keyword>
<feature type="domain" description="Flagellar motor switch protein FliG middle" evidence="13">
    <location>
        <begin position="119"/>
        <end position="191"/>
    </location>
</feature>
<evidence type="ECO:0000256" key="6">
    <source>
        <dbReference type="ARBA" id="ARBA00022500"/>
    </source>
</evidence>
<dbReference type="GO" id="GO:0006935">
    <property type="term" value="P:chemotaxis"/>
    <property type="evidence" value="ECO:0007669"/>
    <property type="project" value="UniProtKB-KW"/>
</dbReference>
<dbReference type="Proteomes" id="UP000011866">
    <property type="component" value="Chromosome"/>
</dbReference>
<evidence type="ECO:0000259" key="14">
    <source>
        <dbReference type="Pfam" id="PF14842"/>
    </source>
</evidence>
<keyword evidence="9 11" id="KW-0975">Bacterial flagellum</keyword>
<evidence type="ECO:0000256" key="1">
    <source>
        <dbReference type="ARBA" id="ARBA00004117"/>
    </source>
</evidence>
<keyword evidence="16" id="KW-1185">Reference proteome</keyword>
<dbReference type="NCBIfam" id="TIGR00207">
    <property type="entry name" value="fliG"/>
    <property type="match status" value="1"/>
</dbReference>
<keyword evidence="15" id="KW-0282">Flagellum</keyword>
<dbReference type="PANTHER" id="PTHR30534:SF0">
    <property type="entry name" value="FLAGELLAR MOTOR SWITCH PROTEIN FLIG"/>
    <property type="match status" value="1"/>
</dbReference>
<dbReference type="STRING" id="187493.CN03_05710"/>
<feature type="domain" description="Flagellar motor switch protein FliG N-terminal" evidence="14">
    <location>
        <begin position="8"/>
        <end position="109"/>
    </location>
</feature>
<dbReference type="InterPro" id="IPR023087">
    <property type="entry name" value="Flg_Motor_Flig_C"/>
</dbReference>
<keyword evidence="15" id="KW-0966">Cell projection</keyword>
<comment type="similarity">
    <text evidence="3 11">Belongs to the FliG family.</text>
</comment>
<keyword evidence="7 11" id="KW-0283">Flagellar rotation</keyword>
<dbReference type="PIRSF" id="PIRSF003161">
    <property type="entry name" value="FliG"/>
    <property type="match status" value="1"/>
</dbReference>
<evidence type="ECO:0000256" key="3">
    <source>
        <dbReference type="ARBA" id="ARBA00010299"/>
    </source>
</evidence>
<dbReference type="Gene3D" id="1.10.220.30">
    <property type="match status" value="3"/>
</dbReference>
<evidence type="ECO:0000259" key="13">
    <source>
        <dbReference type="Pfam" id="PF14841"/>
    </source>
</evidence>
<evidence type="ECO:0000313" key="16">
    <source>
        <dbReference type="Proteomes" id="UP000011866"/>
    </source>
</evidence>
<dbReference type="GO" id="GO:0009425">
    <property type="term" value="C:bacterial-type flagellum basal body"/>
    <property type="evidence" value="ECO:0007669"/>
    <property type="project" value="UniProtKB-SubCell"/>
</dbReference>
<sequence length="336" mass="36266">MPENALANLSRVERAAILLMTLGEKDAAEILKHMGPKEVQRVGTAMATLKNINQGQVEGVVSEFLDAVSGQTGMGLGSDDYIRNMLTQALGNDKAGALIDRILLGGNTTGLDSLKWMEPRQVADLIRHEHPQIQAIVVSYLDADQSAEILSNFDEKVCLDIIMRVAALEAVQPAALQELNDILERQFSGKAGAQTTSMGGVKVAASIVNFVDSTIAAELLEQIKEVDEDLGTQIQDLMFVFDNLVDVDDRGIQTLMREVSTDLLVVALKGADPLVQEKIFKNMSKRAAELLRDDLEAKGPVKVSEVEASQKEILTIARRLADAGEIVLGGGGEAMM</sequence>
<gene>
    <name evidence="15" type="ORF">TOL_2516</name>
</gene>
<organism evidence="15 16">
    <name type="scientific">Thalassolituus oleivorans MIL-1</name>
    <dbReference type="NCBI Taxonomy" id="1298593"/>
    <lineage>
        <taxon>Bacteria</taxon>
        <taxon>Pseudomonadati</taxon>
        <taxon>Pseudomonadota</taxon>
        <taxon>Gammaproteobacteria</taxon>
        <taxon>Oceanospirillales</taxon>
        <taxon>Oceanospirillaceae</taxon>
        <taxon>Thalassolituus</taxon>
    </lineage>
</organism>
<dbReference type="InterPro" id="IPR000090">
    <property type="entry name" value="Flg_Motor_Flig"/>
</dbReference>
<keyword evidence="5 11" id="KW-1003">Cell membrane</keyword>
<dbReference type="InterPro" id="IPR011002">
    <property type="entry name" value="FliG_a-hlx"/>
</dbReference>
<dbReference type="Pfam" id="PF01706">
    <property type="entry name" value="FliG_C"/>
    <property type="match status" value="1"/>
</dbReference>
<dbReference type="Pfam" id="PF14842">
    <property type="entry name" value="FliG_N"/>
    <property type="match status" value="1"/>
</dbReference>
<dbReference type="PANTHER" id="PTHR30534">
    <property type="entry name" value="FLAGELLAR MOTOR SWITCH PROTEIN FLIG"/>
    <property type="match status" value="1"/>
</dbReference>